<protein>
    <submittedName>
        <fullName evidence="1">Uncharacterized protein</fullName>
    </submittedName>
</protein>
<proteinExistence type="predicted"/>
<dbReference type="EMBL" id="BLLF01000678">
    <property type="protein sequence ID" value="GFH14027.1"/>
    <property type="molecule type" value="Genomic_DNA"/>
</dbReference>
<keyword evidence="2" id="KW-1185">Reference proteome</keyword>
<dbReference type="AlphaFoldDB" id="A0A699YUV8"/>
<dbReference type="Proteomes" id="UP000485058">
    <property type="component" value="Unassembled WGS sequence"/>
</dbReference>
<organism evidence="1 2">
    <name type="scientific">Haematococcus lacustris</name>
    <name type="common">Green alga</name>
    <name type="synonym">Haematococcus pluvialis</name>
    <dbReference type="NCBI Taxonomy" id="44745"/>
    <lineage>
        <taxon>Eukaryota</taxon>
        <taxon>Viridiplantae</taxon>
        <taxon>Chlorophyta</taxon>
        <taxon>core chlorophytes</taxon>
        <taxon>Chlorophyceae</taxon>
        <taxon>CS clade</taxon>
        <taxon>Chlamydomonadales</taxon>
        <taxon>Haematococcaceae</taxon>
        <taxon>Haematococcus</taxon>
    </lineage>
</organism>
<sequence>MKVGQGQHPGKVVLKNTGWIKMASSRAGCVQGEGSMSSGFGRLRGSWLLGLGSSWLLGLGSCGLGSLGCSRLLGGGGLLGGLPKLEAGLDLDQGAGLSHALQLDRQDFLPGAGQVLGILQQHTQAQALPHCCCSPLGIQGMGLMGWVD</sequence>
<name>A0A699YUV8_HAELA</name>
<reference evidence="1 2" key="1">
    <citation type="submission" date="2020-02" db="EMBL/GenBank/DDBJ databases">
        <title>Draft genome sequence of Haematococcus lacustris strain NIES-144.</title>
        <authorList>
            <person name="Morimoto D."/>
            <person name="Nakagawa S."/>
            <person name="Yoshida T."/>
            <person name="Sawayama S."/>
        </authorList>
    </citation>
    <scope>NUCLEOTIDE SEQUENCE [LARGE SCALE GENOMIC DNA]</scope>
    <source>
        <strain evidence="1 2">NIES-144</strain>
    </source>
</reference>
<accession>A0A699YUV8</accession>
<evidence type="ECO:0000313" key="1">
    <source>
        <dbReference type="EMBL" id="GFH14027.1"/>
    </source>
</evidence>
<evidence type="ECO:0000313" key="2">
    <source>
        <dbReference type="Proteomes" id="UP000485058"/>
    </source>
</evidence>
<gene>
    <name evidence="1" type="ORF">HaLaN_10000</name>
</gene>
<comment type="caution">
    <text evidence="1">The sequence shown here is derived from an EMBL/GenBank/DDBJ whole genome shotgun (WGS) entry which is preliminary data.</text>
</comment>